<dbReference type="Proteomes" id="UP000249645">
    <property type="component" value="Unassembled WGS sequence"/>
</dbReference>
<evidence type="ECO:0000313" key="3">
    <source>
        <dbReference type="EMBL" id="PZP45338.1"/>
    </source>
</evidence>
<comment type="caution">
    <text evidence="3">The sequence shown here is derived from an EMBL/GenBank/DDBJ whole genome shotgun (WGS) entry which is preliminary data.</text>
</comment>
<dbReference type="GO" id="GO:0015105">
    <property type="term" value="F:arsenite transmembrane transporter activity"/>
    <property type="evidence" value="ECO:0007669"/>
    <property type="project" value="TreeGrafter"/>
</dbReference>
<feature type="non-terminal residue" evidence="3">
    <location>
        <position position="53"/>
    </location>
</feature>
<protein>
    <submittedName>
        <fullName evidence="3">Arsenical-resistance protein</fullName>
    </submittedName>
</protein>
<name>A0A2W5EPY5_9SPHI</name>
<dbReference type="GO" id="GO:0005886">
    <property type="term" value="C:plasma membrane"/>
    <property type="evidence" value="ECO:0007669"/>
    <property type="project" value="TreeGrafter"/>
</dbReference>
<dbReference type="PANTHER" id="PTHR43057:SF1">
    <property type="entry name" value="ARSENICAL-RESISTANCE PROTEIN 3"/>
    <property type="match status" value="1"/>
</dbReference>
<evidence type="ECO:0000256" key="1">
    <source>
        <dbReference type="ARBA" id="ARBA00022448"/>
    </source>
</evidence>
<evidence type="ECO:0000256" key="2">
    <source>
        <dbReference type="SAM" id="Phobius"/>
    </source>
</evidence>
<keyword evidence="2" id="KW-1133">Transmembrane helix</keyword>
<sequence length="53" mass="5816">MQPKLKFLDRYLTLWIFLAMVTGIGLGYFFPGISKITNALSIGTTNVPLAIGL</sequence>
<feature type="transmembrane region" description="Helical" evidence="2">
    <location>
        <begin position="12"/>
        <end position="30"/>
    </location>
</feature>
<accession>A0A2W5EPY5</accession>
<dbReference type="GO" id="GO:0015104">
    <property type="term" value="F:antimonite transmembrane transporter activity"/>
    <property type="evidence" value="ECO:0007669"/>
    <property type="project" value="TreeGrafter"/>
</dbReference>
<keyword evidence="1" id="KW-0813">Transport</keyword>
<organism evidence="3 4">
    <name type="scientific">Pseudopedobacter saltans</name>
    <dbReference type="NCBI Taxonomy" id="151895"/>
    <lineage>
        <taxon>Bacteria</taxon>
        <taxon>Pseudomonadati</taxon>
        <taxon>Bacteroidota</taxon>
        <taxon>Sphingobacteriia</taxon>
        <taxon>Sphingobacteriales</taxon>
        <taxon>Sphingobacteriaceae</taxon>
        <taxon>Pseudopedobacter</taxon>
    </lineage>
</organism>
<evidence type="ECO:0000313" key="4">
    <source>
        <dbReference type="Proteomes" id="UP000249645"/>
    </source>
</evidence>
<proteinExistence type="predicted"/>
<dbReference type="PANTHER" id="PTHR43057">
    <property type="entry name" value="ARSENITE EFFLUX TRANSPORTER"/>
    <property type="match status" value="1"/>
</dbReference>
<dbReference type="GO" id="GO:0015297">
    <property type="term" value="F:antiporter activity"/>
    <property type="evidence" value="ECO:0007669"/>
    <property type="project" value="InterPro"/>
</dbReference>
<keyword evidence="2" id="KW-0812">Transmembrane</keyword>
<gene>
    <name evidence="3" type="ORF">DI598_13365</name>
</gene>
<dbReference type="InterPro" id="IPR004706">
    <property type="entry name" value="Arsenical-R_Acr3"/>
</dbReference>
<dbReference type="AlphaFoldDB" id="A0A2W5EPY5"/>
<keyword evidence="2" id="KW-0472">Membrane</keyword>
<reference evidence="3 4" key="1">
    <citation type="submission" date="2017-11" db="EMBL/GenBank/DDBJ databases">
        <title>Infants hospitalized years apart are colonized by the same room-sourced microbial strains.</title>
        <authorList>
            <person name="Brooks B."/>
            <person name="Olm M.R."/>
            <person name="Firek B.A."/>
            <person name="Baker R."/>
            <person name="Thomas B.C."/>
            <person name="Morowitz M.J."/>
            <person name="Banfield J.F."/>
        </authorList>
    </citation>
    <scope>NUCLEOTIDE SEQUENCE [LARGE SCALE GENOMIC DNA]</scope>
    <source>
        <strain evidence="3">S2_009_000_R2_76</strain>
    </source>
</reference>
<dbReference type="EMBL" id="QFOI01000270">
    <property type="protein sequence ID" value="PZP45338.1"/>
    <property type="molecule type" value="Genomic_DNA"/>
</dbReference>